<protein>
    <submittedName>
        <fullName evidence="1">Uncharacterized protein</fullName>
    </submittedName>
</protein>
<comment type="caution">
    <text evidence="1">The sequence shown here is derived from an EMBL/GenBank/DDBJ whole genome shotgun (WGS) entry which is preliminary data.</text>
</comment>
<evidence type="ECO:0000313" key="1">
    <source>
        <dbReference type="EMBL" id="PIP22717.1"/>
    </source>
</evidence>
<dbReference type="AlphaFoldDB" id="A0A2G9YU14"/>
<organism evidence="1 2">
    <name type="scientific">Candidatus Nealsonbacteria bacterium CG23_combo_of_CG06-09_8_20_14_all_39_17</name>
    <dbReference type="NCBI Taxonomy" id="1974722"/>
    <lineage>
        <taxon>Bacteria</taxon>
        <taxon>Candidatus Nealsoniibacteriota</taxon>
    </lineage>
</organism>
<proteinExistence type="predicted"/>
<reference evidence="1 2" key="1">
    <citation type="submission" date="2017-09" db="EMBL/GenBank/DDBJ databases">
        <title>Depth-based differentiation of microbial function through sediment-hosted aquifers and enrichment of novel symbionts in the deep terrestrial subsurface.</title>
        <authorList>
            <person name="Probst A.J."/>
            <person name="Ladd B."/>
            <person name="Jarett J.K."/>
            <person name="Geller-Mcgrath D.E."/>
            <person name="Sieber C.M."/>
            <person name="Emerson J.B."/>
            <person name="Anantharaman K."/>
            <person name="Thomas B.C."/>
            <person name="Malmstrom R."/>
            <person name="Stieglmeier M."/>
            <person name="Klingl A."/>
            <person name="Woyke T."/>
            <person name="Ryan C.M."/>
            <person name="Banfield J.F."/>
        </authorList>
    </citation>
    <scope>NUCLEOTIDE SEQUENCE [LARGE SCALE GENOMIC DNA]</scope>
    <source>
        <strain evidence="1">CG23_combo_of_CG06-09_8_20_14_all_39_17</strain>
    </source>
</reference>
<evidence type="ECO:0000313" key="2">
    <source>
        <dbReference type="Proteomes" id="UP000229976"/>
    </source>
</evidence>
<dbReference type="EMBL" id="PCRO01000033">
    <property type="protein sequence ID" value="PIP22717.1"/>
    <property type="molecule type" value="Genomic_DNA"/>
</dbReference>
<accession>A0A2G9YU14</accession>
<dbReference type="Proteomes" id="UP000229976">
    <property type="component" value="Unassembled WGS sequence"/>
</dbReference>
<name>A0A2G9YU14_9BACT</name>
<sequence length="125" mass="14751">MIPFCIHCADRIAFQYFEPEQRKKFIIALFTEIRGDLSSVCENKNDAIQIMSTFTDTYFNRQEEYSKYEMSVDKDNGHKNDLFMGFSIKTAHMLGYEMDMRIVMYIFMTVSSSLSAFQLPELFQE</sequence>
<gene>
    <name evidence="1" type="ORF">COX37_02600</name>
</gene>